<feature type="domain" description="ArsA/GET3 Anion-transporting ATPase-like" evidence="1">
    <location>
        <begin position="2"/>
        <end position="34"/>
    </location>
</feature>
<evidence type="ECO:0000313" key="2">
    <source>
        <dbReference type="EMBL" id="MCI20607.1"/>
    </source>
</evidence>
<evidence type="ECO:0000313" key="3">
    <source>
        <dbReference type="Proteomes" id="UP000265520"/>
    </source>
</evidence>
<dbReference type="PANTHER" id="PTHR10803">
    <property type="entry name" value="ARSENICAL PUMP-DRIVING ATPASE ARSENITE-TRANSLOCATING ATPASE"/>
    <property type="match status" value="1"/>
</dbReference>
<comment type="caution">
    <text evidence="2">The sequence shown here is derived from an EMBL/GenBank/DDBJ whole genome shotgun (WGS) entry which is preliminary data.</text>
</comment>
<evidence type="ECO:0000259" key="1">
    <source>
        <dbReference type="Pfam" id="PF02374"/>
    </source>
</evidence>
<dbReference type="InterPro" id="IPR025723">
    <property type="entry name" value="ArsA/GET3_ATPase-like"/>
</dbReference>
<sequence>MFTRVVFDTAPTGHTLRLLSLPDFLDASIGKILK</sequence>
<reference evidence="2 3" key="1">
    <citation type="journal article" date="2018" name="Front. Plant Sci.">
        <title>Red Clover (Trifolium pratense) and Zigzag Clover (T. medium) - A Picture of Genomic Similarities and Differences.</title>
        <authorList>
            <person name="Dluhosova J."/>
            <person name="Istvanek J."/>
            <person name="Nedelnik J."/>
            <person name="Repkova J."/>
        </authorList>
    </citation>
    <scope>NUCLEOTIDE SEQUENCE [LARGE SCALE GENOMIC DNA]</scope>
    <source>
        <strain evidence="3">cv. 10/8</strain>
        <tissue evidence="2">Leaf</tissue>
    </source>
</reference>
<dbReference type="InterPro" id="IPR016300">
    <property type="entry name" value="ATPase_ArsA/GET3"/>
</dbReference>
<dbReference type="EMBL" id="LXQA010120715">
    <property type="protein sequence ID" value="MCI20607.1"/>
    <property type="molecule type" value="Genomic_DNA"/>
</dbReference>
<dbReference type="GO" id="GO:0043529">
    <property type="term" value="C:GET complex"/>
    <property type="evidence" value="ECO:0007669"/>
    <property type="project" value="TreeGrafter"/>
</dbReference>
<feature type="non-terminal residue" evidence="2">
    <location>
        <position position="34"/>
    </location>
</feature>
<dbReference type="GO" id="GO:0005524">
    <property type="term" value="F:ATP binding"/>
    <property type="evidence" value="ECO:0007669"/>
    <property type="project" value="InterPro"/>
</dbReference>
<dbReference type="GO" id="GO:0071816">
    <property type="term" value="P:tail-anchored membrane protein insertion into ER membrane"/>
    <property type="evidence" value="ECO:0007669"/>
    <property type="project" value="TreeGrafter"/>
</dbReference>
<organism evidence="2 3">
    <name type="scientific">Trifolium medium</name>
    <dbReference type="NCBI Taxonomy" id="97028"/>
    <lineage>
        <taxon>Eukaryota</taxon>
        <taxon>Viridiplantae</taxon>
        <taxon>Streptophyta</taxon>
        <taxon>Embryophyta</taxon>
        <taxon>Tracheophyta</taxon>
        <taxon>Spermatophyta</taxon>
        <taxon>Magnoliopsida</taxon>
        <taxon>eudicotyledons</taxon>
        <taxon>Gunneridae</taxon>
        <taxon>Pentapetalae</taxon>
        <taxon>rosids</taxon>
        <taxon>fabids</taxon>
        <taxon>Fabales</taxon>
        <taxon>Fabaceae</taxon>
        <taxon>Papilionoideae</taxon>
        <taxon>50 kb inversion clade</taxon>
        <taxon>NPAAA clade</taxon>
        <taxon>Hologalegina</taxon>
        <taxon>IRL clade</taxon>
        <taxon>Trifolieae</taxon>
        <taxon>Trifolium</taxon>
    </lineage>
</organism>
<dbReference type="Pfam" id="PF02374">
    <property type="entry name" value="ArsA_ATPase"/>
    <property type="match status" value="1"/>
</dbReference>
<name>A0A392Q9P4_9FABA</name>
<dbReference type="GO" id="GO:0016887">
    <property type="term" value="F:ATP hydrolysis activity"/>
    <property type="evidence" value="ECO:0007669"/>
    <property type="project" value="InterPro"/>
</dbReference>
<keyword evidence="3" id="KW-1185">Reference proteome</keyword>
<dbReference type="Proteomes" id="UP000265520">
    <property type="component" value="Unassembled WGS sequence"/>
</dbReference>
<dbReference type="Gene3D" id="3.40.50.300">
    <property type="entry name" value="P-loop containing nucleotide triphosphate hydrolases"/>
    <property type="match status" value="1"/>
</dbReference>
<dbReference type="InterPro" id="IPR027417">
    <property type="entry name" value="P-loop_NTPase"/>
</dbReference>
<accession>A0A392Q9P4</accession>
<dbReference type="PANTHER" id="PTHR10803:SF0">
    <property type="entry name" value="ATPASE GET3B"/>
    <property type="match status" value="1"/>
</dbReference>
<proteinExistence type="predicted"/>
<protein>
    <submittedName>
        <fullName evidence="2">Arsenical pump-driving ATPase-like protein</fullName>
    </submittedName>
</protein>
<dbReference type="AlphaFoldDB" id="A0A392Q9P4"/>